<protein>
    <recommendedName>
        <fullName evidence="3">RNase H type-1 domain-containing protein</fullName>
    </recommendedName>
</protein>
<keyword evidence="2" id="KW-1185">Reference proteome</keyword>
<comment type="caution">
    <text evidence="1">The sequence shown here is derived from an EMBL/GenBank/DDBJ whole genome shotgun (WGS) entry which is preliminary data.</text>
</comment>
<sequence length="98" mass="10970">MGAERLQTQYDCKHAIDLVATVYVVRPLPLVQAIASLRSCAWCIVVSWVPRECNMVADSLSRLPTSQSFELMILDEVPQSIVPLLDRDINGPPYSRLV</sequence>
<organism evidence="1 2">
    <name type="scientific">Hibiscus sabdariffa</name>
    <name type="common">roselle</name>
    <dbReference type="NCBI Taxonomy" id="183260"/>
    <lineage>
        <taxon>Eukaryota</taxon>
        <taxon>Viridiplantae</taxon>
        <taxon>Streptophyta</taxon>
        <taxon>Embryophyta</taxon>
        <taxon>Tracheophyta</taxon>
        <taxon>Spermatophyta</taxon>
        <taxon>Magnoliopsida</taxon>
        <taxon>eudicotyledons</taxon>
        <taxon>Gunneridae</taxon>
        <taxon>Pentapetalae</taxon>
        <taxon>rosids</taxon>
        <taxon>malvids</taxon>
        <taxon>Malvales</taxon>
        <taxon>Malvaceae</taxon>
        <taxon>Malvoideae</taxon>
        <taxon>Hibiscus</taxon>
    </lineage>
</organism>
<gene>
    <name evidence="1" type="ORF">V6N11_003867</name>
</gene>
<dbReference type="EMBL" id="JBBPBN010000015">
    <property type="protein sequence ID" value="KAK9023659.1"/>
    <property type="molecule type" value="Genomic_DNA"/>
</dbReference>
<proteinExistence type="predicted"/>
<dbReference type="Proteomes" id="UP001396334">
    <property type="component" value="Unassembled WGS sequence"/>
</dbReference>
<accession>A0ABR2SFE4</accession>
<name>A0ABR2SFE4_9ROSI</name>
<evidence type="ECO:0000313" key="2">
    <source>
        <dbReference type="Proteomes" id="UP001396334"/>
    </source>
</evidence>
<evidence type="ECO:0008006" key="3">
    <source>
        <dbReference type="Google" id="ProtNLM"/>
    </source>
</evidence>
<reference evidence="1 2" key="1">
    <citation type="journal article" date="2024" name="G3 (Bethesda)">
        <title>Genome assembly of Hibiscus sabdariffa L. provides insights into metabolisms of medicinal natural products.</title>
        <authorList>
            <person name="Kim T."/>
        </authorList>
    </citation>
    <scope>NUCLEOTIDE SEQUENCE [LARGE SCALE GENOMIC DNA]</scope>
    <source>
        <strain evidence="1">TK-2024</strain>
        <tissue evidence="1">Old leaves</tissue>
    </source>
</reference>
<evidence type="ECO:0000313" key="1">
    <source>
        <dbReference type="EMBL" id="KAK9023659.1"/>
    </source>
</evidence>